<dbReference type="AlphaFoldDB" id="A0A672TQU9"/>
<dbReference type="InterPro" id="IPR000859">
    <property type="entry name" value="CUB_dom"/>
</dbReference>
<evidence type="ECO:0000256" key="3">
    <source>
        <dbReference type="ARBA" id="ARBA00023157"/>
    </source>
</evidence>
<dbReference type="CDD" id="cd00041">
    <property type="entry name" value="CUB"/>
    <property type="match status" value="1"/>
</dbReference>
<dbReference type="Ensembl" id="ENSSHBT00005005664.1">
    <property type="protein sequence ID" value="ENSSHBP00005004655.1"/>
    <property type="gene ID" value="ENSSHBG00005004131.1"/>
</dbReference>
<comment type="subcellular location">
    <subcellularLocation>
        <location evidence="1">Cytoplasmic vesicle</location>
        <location evidence="1">Secretory vesicle</location>
    </subcellularLocation>
</comment>
<dbReference type="Proteomes" id="UP000472266">
    <property type="component" value="Chromosome 6"/>
</dbReference>
<evidence type="ECO:0000256" key="2">
    <source>
        <dbReference type="ARBA" id="ARBA00022737"/>
    </source>
</evidence>
<reference evidence="7" key="2">
    <citation type="submission" date="2025-08" db="UniProtKB">
        <authorList>
            <consortium name="Ensembl"/>
        </authorList>
    </citation>
    <scope>IDENTIFICATION</scope>
</reference>
<evidence type="ECO:0000259" key="6">
    <source>
        <dbReference type="PROSITE" id="PS01180"/>
    </source>
</evidence>
<dbReference type="PANTHER" id="PTHR24251">
    <property type="entry name" value="OVOCHYMASE-RELATED"/>
    <property type="match status" value="1"/>
</dbReference>
<dbReference type="InParanoid" id="A0A672TQU9"/>
<evidence type="ECO:0000256" key="5">
    <source>
        <dbReference type="PROSITE-ProRule" id="PRU00059"/>
    </source>
</evidence>
<dbReference type="SMART" id="SM00042">
    <property type="entry name" value="CUB"/>
    <property type="match status" value="1"/>
</dbReference>
<reference evidence="7 8" key="1">
    <citation type="submission" date="2019-11" db="EMBL/GenBank/DDBJ databases">
        <title>Strigops habroptila (kakapo) genome, bStrHab1, primary haplotype, v2.</title>
        <authorList>
            <person name="Jarvis E.D."/>
            <person name="Howard J."/>
            <person name="Rhie A."/>
            <person name="Phillippy A."/>
            <person name="Korlach J."/>
            <person name="Digby A."/>
            <person name="Iorns D."/>
            <person name="Eason D."/>
            <person name="Robertson B."/>
            <person name="Raemaekers T."/>
            <person name="Howe K."/>
            <person name="Lewin H."/>
            <person name="Damas J."/>
            <person name="Hastie A."/>
            <person name="Tracey A."/>
            <person name="Chow W."/>
            <person name="Fedrigo O."/>
        </authorList>
    </citation>
    <scope>NUCLEOTIDE SEQUENCE [LARGE SCALE GENOMIC DNA]</scope>
</reference>
<reference evidence="7" key="3">
    <citation type="submission" date="2025-09" db="UniProtKB">
        <authorList>
            <consortium name="Ensembl"/>
        </authorList>
    </citation>
    <scope>IDENTIFICATION</scope>
</reference>
<keyword evidence="4" id="KW-0968">Cytoplasmic vesicle</keyword>
<dbReference type="GeneTree" id="ENSGT01030000235500"/>
<dbReference type="OMA" id="EQHENCI"/>
<dbReference type="InterPro" id="IPR035914">
    <property type="entry name" value="Sperma_CUB_dom_sf"/>
</dbReference>
<evidence type="ECO:0000313" key="7">
    <source>
        <dbReference type="Ensembl" id="ENSSHBP00005004655.1"/>
    </source>
</evidence>
<dbReference type="PROSITE" id="PS01180">
    <property type="entry name" value="CUB"/>
    <property type="match status" value="1"/>
</dbReference>
<name>A0A672TQU9_STRHB</name>
<evidence type="ECO:0000256" key="4">
    <source>
        <dbReference type="ARBA" id="ARBA00023329"/>
    </source>
</evidence>
<dbReference type="SUPFAM" id="SSF49854">
    <property type="entry name" value="Spermadhesin, CUB domain"/>
    <property type="match status" value="1"/>
</dbReference>
<dbReference type="Pfam" id="PF00431">
    <property type="entry name" value="CUB"/>
    <property type="match status" value="1"/>
</dbReference>
<protein>
    <recommendedName>
        <fullName evidence="6">CUB domain-containing protein</fullName>
    </recommendedName>
</protein>
<feature type="domain" description="CUB" evidence="6">
    <location>
        <begin position="23"/>
        <end position="124"/>
    </location>
</feature>
<accession>A0A672TQU9</accession>
<dbReference type="GO" id="GO:0030133">
    <property type="term" value="C:transport vesicle"/>
    <property type="evidence" value="ECO:0007669"/>
    <property type="project" value="UniProtKB-SubCell"/>
</dbReference>
<organism evidence="7 8">
    <name type="scientific">Strigops habroptila</name>
    <name type="common">Kakapo</name>
    <dbReference type="NCBI Taxonomy" id="2489341"/>
    <lineage>
        <taxon>Eukaryota</taxon>
        <taxon>Metazoa</taxon>
        <taxon>Chordata</taxon>
        <taxon>Craniata</taxon>
        <taxon>Vertebrata</taxon>
        <taxon>Euteleostomi</taxon>
        <taxon>Archelosauria</taxon>
        <taxon>Archosauria</taxon>
        <taxon>Dinosauria</taxon>
        <taxon>Saurischia</taxon>
        <taxon>Theropoda</taxon>
        <taxon>Coelurosauria</taxon>
        <taxon>Aves</taxon>
        <taxon>Neognathae</taxon>
        <taxon>Neoaves</taxon>
        <taxon>Telluraves</taxon>
        <taxon>Australaves</taxon>
        <taxon>Psittaciformes</taxon>
        <taxon>Psittacidae</taxon>
        <taxon>Strigops</taxon>
    </lineage>
</organism>
<keyword evidence="8" id="KW-1185">Reference proteome</keyword>
<comment type="caution">
    <text evidence="5">Lacks conserved residue(s) required for the propagation of feature annotation.</text>
</comment>
<evidence type="ECO:0000256" key="1">
    <source>
        <dbReference type="ARBA" id="ARBA00004398"/>
    </source>
</evidence>
<proteinExistence type="predicted"/>
<dbReference type="FunFam" id="2.60.120.290:FF:000005">
    <property type="entry name" value="Procollagen C-endopeptidase enhancer 1"/>
    <property type="match status" value="1"/>
</dbReference>
<evidence type="ECO:0000313" key="8">
    <source>
        <dbReference type="Proteomes" id="UP000472266"/>
    </source>
</evidence>
<keyword evidence="3" id="KW-1015">Disulfide bond</keyword>
<keyword evidence="2" id="KW-0677">Repeat</keyword>
<dbReference type="Gene3D" id="2.60.120.290">
    <property type="entry name" value="Spermadhesin, CUB domain"/>
    <property type="match status" value="1"/>
</dbReference>
<sequence>FLSFPLYTYIFLPIFFSTECNSCGGLFSSPSGTLQTPFYPRSYPNNANCVWEIEAKNNFLVTLSFGDNDYIEIYDGPLNTSPLLGRVCSSYGLTYTSSSNFMAVRFHSDSRYSGRGFHAQYQSIPTDHNTSKFPFCL</sequence>